<reference evidence="2" key="1">
    <citation type="submission" date="2023-10" db="EMBL/GenBank/DDBJ databases">
        <authorList>
            <person name="Hackl T."/>
        </authorList>
    </citation>
    <scope>NUCLEOTIDE SEQUENCE</scope>
</reference>
<sequence length="70" mass="7595">MTLAFSNACVFGYVVDGHPELTFVAIDARNLLTFGLTYFVNDWLAKDGVLVVFNVLGGIFVAVNLLTTPL</sequence>
<keyword evidence="3" id="KW-1185">Reference proteome</keyword>
<evidence type="ECO:0000313" key="2">
    <source>
        <dbReference type="EMBL" id="CAJ2502498.1"/>
    </source>
</evidence>
<dbReference type="EMBL" id="CAUWAG010000004">
    <property type="protein sequence ID" value="CAJ2502498.1"/>
    <property type="molecule type" value="Genomic_DNA"/>
</dbReference>
<comment type="caution">
    <text evidence="2">The sequence shown here is derived from an EMBL/GenBank/DDBJ whole genome shotgun (WGS) entry which is preliminary data.</text>
</comment>
<evidence type="ECO:0000256" key="1">
    <source>
        <dbReference type="SAM" id="Phobius"/>
    </source>
</evidence>
<proteinExistence type="predicted"/>
<keyword evidence="1" id="KW-0812">Transmembrane</keyword>
<evidence type="ECO:0000313" key="3">
    <source>
        <dbReference type="Proteomes" id="UP001295740"/>
    </source>
</evidence>
<gene>
    <name evidence="2" type="ORF">KHLLAP_LOCUS2966</name>
</gene>
<protein>
    <submittedName>
        <fullName evidence="2">Uu.00g098920.m01.CDS01</fullName>
    </submittedName>
</protein>
<organism evidence="2 3">
    <name type="scientific">Anthostomella pinea</name>
    <dbReference type="NCBI Taxonomy" id="933095"/>
    <lineage>
        <taxon>Eukaryota</taxon>
        <taxon>Fungi</taxon>
        <taxon>Dikarya</taxon>
        <taxon>Ascomycota</taxon>
        <taxon>Pezizomycotina</taxon>
        <taxon>Sordariomycetes</taxon>
        <taxon>Xylariomycetidae</taxon>
        <taxon>Xylariales</taxon>
        <taxon>Xylariaceae</taxon>
        <taxon>Anthostomella</taxon>
    </lineage>
</organism>
<dbReference type="Proteomes" id="UP001295740">
    <property type="component" value="Unassembled WGS sequence"/>
</dbReference>
<feature type="transmembrane region" description="Helical" evidence="1">
    <location>
        <begin position="48"/>
        <end position="67"/>
    </location>
</feature>
<keyword evidence="1" id="KW-0472">Membrane</keyword>
<keyword evidence="1" id="KW-1133">Transmembrane helix</keyword>
<accession>A0AAI8VCT4</accession>
<name>A0AAI8VCT4_9PEZI</name>
<dbReference type="AlphaFoldDB" id="A0AAI8VCT4"/>